<evidence type="ECO:0000313" key="1">
    <source>
        <dbReference type="EMBL" id="JAT16663.1"/>
    </source>
</evidence>
<dbReference type="AlphaFoldDB" id="A0A1B6KYW9"/>
<sequence>LNDRARRANNVMVYGLLESTNPDVEMRKKFDLDLITSLFKSSLPIFNNSGIKMYRVGKKQVGKPRPLKVILTSQCDAELVMSTFSHDTATKANPNFYSVKVARDKTLQEQKYLKSLITEMEERKSKGETDLTIKYRNNVPSIVKITKTN</sequence>
<accession>A0A1B6KYW9</accession>
<dbReference type="EMBL" id="GEBQ01023314">
    <property type="protein sequence ID" value="JAT16663.1"/>
    <property type="molecule type" value="Transcribed_RNA"/>
</dbReference>
<gene>
    <name evidence="1" type="ORF">g.51569</name>
</gene>
<protein>
    <submittedName>
        <fullName evidence="1">Uncharacterized protein</fullName>
    </submittedName>
</protein>
<organism evidence="1">
    <name type="scientific">Graphocephala atropunctata</name>
    <dbReference type="NCBI Taxonomy" id="36148"/>
    <lineage>
        <taxon>Eukaryota</taxon>
        <taxon>Metazoa</taxon>
        <taxon>Ecdysozoa</taxon>
        <taxon>Arthropoda</taxon>
        <taxon>Hexapoda</taxon>
        <taxon>Insecta</taxon>
        <taxon>Pterygota</taxon>
        <taxon>Neoptera</taxon>
        <taxon>Paraneoptera</taxon>
        <taxon>Hemiptera</taxon>
        <taxon>Auchenorrhyncha</taxon>
        <taxon>Membracoidea</taxon>
        <taxon>Cicadellidae</taxon>
        <taxon>Cicadellinae</taxon>
        <taxon>Cicadellini</taxon>
        <taxon>Graphocephala</taxon>
    </lineage>
</organism>
<reference evidence="1" key="1">
    <citation type="submission" date="2015-11" db="EMBL/GenBank/DDBJ databases">
        <title>De novo transcriptome assembly of four potential Pierce s Disease insect vectors from Arizona vineyards.</title>
        <authorList>
            <person name="Tassone E.E."/>
        </authorList>
    </citation>
    <scope>NUCLEOTIDE SEQUENCE</scope>
</reference>
<proteinExistence type="predicted"/>
<feature type="non-terminal residue" evidence="1">
    <location>
        <position position="1"/>
    </location>
</feature>
<name>A0A1B6KYW9_9HEMI</name>